<dbReference type="InterPro" id="IPR014001">
    <property type="entry name" value="Helicase_ATP-bd"/>
</dbReference>
<comment type="similarity">
    <text evidence="2 10">Belongs to the HsdR family.</text>
</comment>
<evidence type="ECO:0000256" key="4">
    <source>
        <dbReference type="ARBA" id="ARBA00022741"/>
    </source>
</evidence>
<evidence type="ECO:0000256" key="6">
    <source>
        <dbReference type="ARBA" id="ARBA00022759"/>
    </source>
</evidence>
<dbReference type="CDD" id="cd18800">
    <property type="entry name" value="SF2_C_EcoR124I-like"/>
    <property type="match status" value="1"/>
</dbReference>
<dbReference type="EMBL" id="PZKE01000007">
    <property type="protein sequence ID" value="PTE14527.1"/>
    <property type="molecule type" value="Genomic_DNA"/>
</dbReference>
<evidence type="ECO:0000256" key="1">
    <source>
        <dbReference type="ARBA" id="ARBA00000851"/>
    </source>
</evidence>
<dbReference type="SMART" id="SM00487">
    <property type="entry name" value="DEXDc"/>
    <property type="match status" value="1"/>
</dbReference>
<evidence type="ECO:0000256" key="3">
    <source>
        <dbReference type="ARBA" id="ARBA00022722"/>
    </source>
</evidence>
<dbReference type="CDD" id="cd22332">
    <property type="entry name" value="HsdR_N"/>
    <property type="match status" value="1"/>
</dbReference>
<dbReference type="Pfam" id="PF22679">
    <property type="entry name" value="T1R_D3-like"/>
    <property type="match status" value="1"/>
</dbReference>
<dbReference type="PANTHER" id="PTHR30195">
    <property type="entry name" value="TYPE I SITE-SPECIFIC DEOXYRIBONUCLEASE PROTEIN SUBUNIT M AND R"/>
    <property type="match status" value="1"/>
</dbReference>
<reference evidence="12 13" key="1">
    <citation type="submission" date="2018-03" db="EMBL/GenBank/DDBJ databases">
        <title>Rhodobacter blasticus.</title>
        <authorList>
            <person name="Meyer T.E."/>
            <person name="Miller S."/>
            <person name="Lodha T."/>
            <person name="Gandham S."/>
            <person name="Chintalapati S."/>
            <person name="Chintalapati V.R."/>
        </authorList>
    </citation>
    <scope>NUCLEOTIDE SEQUENCE [LARGE SCALE GENOMIC DNA]</scope>
    <source>
        <strain evidence="12 13">DSM 2131</strain>
    </source>
</reference>
<dbReference type="InterPro" id="IPR055180">
    <property type="entry name" value="HsdR_RecA-like_helicase_dom_2"/>
</dbReference>
<evidence type="ECO:0000256" key="10">
    <source>
        <dbReference type="RuleBase" id="RU364115"/>
    </source>
</evidence>
<comment type="subunit">
    <text evidence="10">The type I restriction/modification system is composed of three polypeptides R, M and S.</text>
</comment>
<evidence type="ECO:0000256" key="7">
    <source>
        <dbReference type="ARBA" id="ARBA00022801"/>
    </source>
</evidence>
<keyword evidence="7 10" id="KW-0378">Hydrolase</keyword>
<evidence type="ECO:0000256" key="8">
    <source>
        <dbReference type="ARBA" id="ARBA00022840"/>
    </source>
</evidence>
<dbReference type="PROSITE" id="PS51192">
    <property type="entry name" value="HELICASE_ATP_BIND_1"/>
    <property type="match status" value="1"/>
</dbReference>
<dbReference type="InterPro" id="IPR004473">
    <property type="entry name" value="Restrct_endonuc_typeI_HsdR"/>
</dbReference>
<gene>
    <name evidence="12" type="ORF">C5F44_09120</name>
</gene>
<dbReference type="GO" id="GO:0009035">
    <property type="term" value="F:type I site-specific deoxyribonuclease activity"/>
    <property type="evidence" value="ECO:0007669"/>
    <property type="project" value="UniProtKB-EC"/>
</dbReference>
<sequence length="1028" mass="114736">MAIGDPERATQNRMIAQLCGDTSGKVGGLGWRYLGDWHKRPEKTGQANANIEPSLLRPWLLARGHDPEVATKAIAELQRAARMDGLKLYEANRATYDMLRYGVQVTPGPGEAPVTVRFVDWDNPAANDLGVAEEVAVTAKNPKAYSKRPDLVIYVNGIAMGVVELKKSTVDLGEGIRQTLDNQRPEFIRHFFTTVQITFAGNDMQGLRYAAIQTPQPYWLAWKEESKIVNPLDRDVAQMLAPARFLELINDFILFDAGQKKVARPNQYFAVKAAQVAVVAKKGGIIWQTQGSGKSLIMVMLARWIREARPDARILVVTDRKELDEQIEAVFGNTGDKVRRAKSGADLLAALADPKDRVVSSLVHKFGRQEEDELGAMIADIQRGQIGAPVGEFFVFIDEAHRTQSGKLARAMRTILPEAVFFGFTGTPLLRSDKQTSLEVFGPYIGTPYRFNEAVEDGVVLDLRYEARDIDQRVASPKMIDEWFEARTKGLTPVAKATLKQRWGTLQRVLSSKDRLEQIANDIIMDMELKPRLKAGRGNAMLVAGSIPEACRLFEIFRNSGSDLAQKCAIVTSYTRNASELTGEEAGMGETEKQFVYRVYDRLMTDLGTDEEAYEAEALRKFRKEPAQMKLLIVVSRLLTGFDAPTATYIYIDKQMRDHGLFQAICRVNRLDGDDKDYGYVVDYKDLFKNIETAVEDYTSGAFDAFDAADVEGLISSRAEKAGEALMTARDAWFGLLDPVEQPKGDDQVLAYFSSPGGWETDPQADEKARRRQALYKLAGAYARAFASVADDPAASGVNDLQLAQYRNEVERAISIRDAVRLHSGDAVDMKQFEPAMRHLIDTYIKADESEVISHLDDISLIDLVASKGAAVEGELPSSLKNKRENVAEAIENNVRRLIIDETPVNPKFYERMSELLTDLVKKRKDDAIAYAEYLEKIAELVRAVKAGHGSEYPSTITTPGRKALYDNLGQDEAATMAVDEAIRSTAQTGWRGNKMKDRMLRRKLLEILDTEDAVDNIIQIIRSHDEY</sequence>
<keyword evidence="4 10" id="KW-0547">Nucleotide-binding</keyword>
<protein>
    <recommendedName>
        <fullName evidence="10">Type I restriction enzyme endonuclease subunit</fullName>
        <shortName evidence="10">R protein</shortName>
        <ecNumber evidence="10">3.1.21.3</ecNumber>
    </recommendedName>
</protein>
<name>A0A2T4J9M6_FUSBL</name>
<dbReference type="InterPro" id="IPR007409">
    <property type="entry name" value="Restrct_endonuc_type1_HsdR_N"/>
</dbReference>
<evidence type="ECO:0000256" key="9">
    <source>
        <dbReference type="ARBA" id="ARBA00023125"/>
    </source>
</evidence>
<keyword evidence="8 10" id="KW-0067">ATP-binding</keyword>
<evidence type="ECO:0000313" key="13">
    <source>
        <dbReference type="Proteomes" id="UP000241362"/>
    </source>
</evidence>
<dbReference type="GO" id="GO:0009307">
    <property type="term" value="P:DNA restriction-modification system"/>
    <property type="evidence" value="ECO:0007669"/>
    <property type="project" value="UniProtKB-KW"/>
</dbReference>
<comment type="function">
    <text evidence="10">Subunit R is required for both nuclease and ATPase activities, but not for modification.</text>
</comment>
<dbReference type="PANTHER" id="PTHR30195:SF15">
    <property type="entry name" value="TYPE I RESTRICTION ENZYME HINDI ENDONUCLEASE SUBUNIT"/>
    <property type="match status" value="1"/>
</dbReference>
<dbReference type="RefSeq" id="WP_107673217.1">
    <property type="nucleotide sequence ID" value="NZ_PZKE01000007.1"/>
</dbReference>
<dbReference type="GO" id="GO:0005524">
    <property type="term" value="F:ATP binding"/>
    <property type="evidence" value="ECO:0007669"/>
    <property type="project" value="UniProtKB-KW"/>
</dbReference>
<dbReference type="NCBIfam" id="TIGR00348">
    <property type="entry name" value="hsdR"/>
    <property type="match status" value="1"/>
</dbReference>
<dbReference type="InterPro" id="IPR051268">
    <property type="entry name" value="Type-I_R_enzyme_R_subunit"/>
</dbReference>
<dbReference type="Proteomes" id="UP000241362">
    <property type="component" value="Unassembled WGS sequence"/>
</dbReference>
<comment type="caution">
    <text evidence="12">The sequence shown here is derived from an EMBL/GenBank/DDBJ whole genome shotgun (WGS) entry which is preliminary data.</text>
</comment>
<dbReference type="Pfam" id="PF18766">
    <property type="entry name" value="SWI2_SNF2"/>
    <property type="match status" value="1"/>
</dbReference>
<dbReference type="Pfam" id="PF04313">
    <property type="entry name" value="HSDR_N"/>
    <property type="match status" value="1"/>
</dbReference>
<accession>A0A2T4J9M6</accession>
<dbReference type="Gene3D" id="3.40.50.300">
    <property type="entry name" value="P-loop containing nucleotide triphosphate hydrolases"/>
    <property type="match status" value="2"/>
</dbReference>
<keyword evidence="6 12" id="KW-0255">Endonuclease</keyword>
<keyword evidence="5 10" id="KW-0680">Restriction system</keyword>
<dbReference type="GO" id="GO:0003677">
    <property type="term" value="F:DNA binding"/>
    <property type="evidence" value="ECO:0007669"/>
    <property type="project" value="UniProtKB-KW"/>
</dbReference>
<evidence type="ECO:0000256" key="5">
    <source>
        <dbReference type="ARBA" id="ARBA00022747"/>
    </source>
</evidence>
<evidence type="ECO:0000313" key="12">
    <source>
        <dbReference type="EMBL" id="PTE14527.1"/>
    </source>
</evidence>
<keyword evidence="3" id="KW-0540">Nuclease</keyword>
<dbReference type="AlphaFoldDB" id="A0A2T4J9M6"/>
<proteinExistence type="inferred from homology"/>
<dbReference type="InterPro" id="IPR027417">
    <property type="entry name" value="P-loop_NTPase"/>
</dbReference>
<evidence type="ECO:0000256" key="2">
    <source>
        <dbReference type="ARBA" id="ARBA00008598"/>
    </source>
</evidence>
<feature type="domain" description="Helicase ATP-binding" evidence="11">
    <location>
        <begin position="275"/>
        <end position="446"/>
    </location>
</feature>
<organism evidence="12 13">
    <name type="scientific">Fuscovulum blasticum DSM 2131</name>
    <dbReference type="NCBI Taxonomy" id="1188250"/>
    <lineage>
        <taxon>Bacteria</taxon>
        <taxon>Pseudomonadati</taxon>
        <taxon>Pseudomonadota</taxon>
        <taxon>Alphaproteobacteria</taxon>
        <taxon>Rhodobacterales</taxon>
        <taxon>Paracoccaceae</taxon>
        <taxon>Pseudogemmobacter</taxon>
    </lineage>
</organism>
<dbReference type="Gene3D" id="3.90.1570.50">
    <property type="match status" value="1"/>
</dbReference>
<evidence type="ECO:0000259" key="11">
    <source>
        <dbReference type="PROSITE" id="PS51192"/>
    </source>
</evidence>
<keyword evidence="9 10" id="KW-0238">DNA-binding</keyword>
<dbReference type="EC" id="3.1.21.3" evidence="10"/>
<comment type="catalytic activity">
    <reaction evidence="1 10">
        <text>Endonucleolytic cleavage of DNA to give random double-stranded fragments with terminal 5'-phosphates, ATP is simultaneously hydrolyzed.</text>
        <dbReference type="EC" id="3.1.21.3"/>
    </reaction>
</comment>
<dbReference type="InterPro" id="IPR040980">
    <property type="entry name" value="SWI2_SNF2"/>
</dbReference>
<keyword evidence="13" id="KW-1185">Reference proteome</keyword>
<dbReference type="SUPFAM" id="SSF52540">
    <property type="entry name" value="P-loop containing nucleoside triphosphate hydrolases"/>
    <property type="match status" value="1"/>
</dbReference>